<evidence type="ECO:0000259" key="1">
    <source>
        <dbReference type="Pfam" id="PF12275"/>
    </source>
</evidence>
<protein>
    <submittedName>
        <fullName evidence="2">DUF3616 domain-containing protein</fullName>
    </submittedName>
</protein>
<keyword evidence="3" id="KW-1185">Reference proteome</keyword>
<accession>A0ABR9UZ66</accession>
<dbReference type="RefSeq" id="WP_193934676.1">
    <property type="nucleotide sequence ID" value="NZ_CAWPMZ010000134.1"/>
</dbReference>
<proteinExistence type="predicted"/>
<evidence type="ECO:0000313" key="3">
    <source>
        <dbReference type="Proteomes" id="UP000651156"/>
    </source>
</evidence>
<dbReference type="EMBL" id="JADEWN010000085">
    <property type="protein sequence ID" value="MBE9193288.1"/>
    <property type="molecule type" value="Genomic_DNA"/>
</dbReference>
<evidence type="ECO:0000313" key="2">
    <source>
        <dbReference type="EMBL" id="MBE9193288.1"/>
    </source>
</evidence>
<dbReference type="InterPro" id="IPR022060">
    <property type="entry name" value="DUF3616"/>
</dbReference>
<reference evidence="2 3" key="1">
    <citation type="submission" date="2020-10" db="EMBL/GenBank/DDBJ databases">
        <authorList>
            <person name="Castelo-Branco R."/>
            <person name="Eusebio N."/>
            <person name="Adriana R."/>
            <person name="Vieira A."/>
            <person name="Brugerolle De Fraissinette N."/>
            <person name="Rezende De Castro R."/>
            <person name="Schneider M.P."/>
            <person name="Vasconcelos V."/>
            <person name="Leao P.N."/>
        </authorList>
    </citation>
    <scope>NUCLEOTIDE SEQUENCE [LARGE SCALE GENOMIC DNA]</scope>
    <source>
        <strain evidence="2 3">LEGE 06123</strain>
    </source>
</reference>
<organism evidence="2 3">
    <name type="scientific">Gloeocapsopsis crepidinum LEGE 06123</name>
    <dbReference type="NCBI Taxonomy" id="588587"/>
    <lineage>
        <taxon>Bacteria</taxon>
        <taxon>Bacillati</taxon>
        <taxon>Cyanobacteriota</taxon>
        <taxon>Cyanophyceae</taxon>
        <taxon>Oscillatoriophycideae</taxon>
        <taxon>Chroococcales</taxon>
        <taxon>Chroococcaceae</taxon>
        <taxon>Gloeocapsopsis</taxon>
    </lineage>
</organism>
<gene>
    <name evidence="2" type="ORF">IQ230_23675</name>
</gene>
<dbReference type="Proteomes" id="UP000651156">
    <property type="component" value="Unassembled WGS sequence"/>
</dbReference>
<sequence>MINNHDSNQIILRFEDEFREHRKDLSAVRLTSHKYLWLGSDETSSIERLTYNSDLQLFTEHKQFRVKDYLDLPATEDQEIDIEGMAYVEPYLWFVGSHSWKRKKPKPDKTTEKNVSRLTKLESEANRYLLGRIPLIDGELYQTYTQEGAEITAAQLEITPRGNLLMDALVDDPHLGSYIDAAIPGKENGFDIEGLAVYENRIYLGMRGPVLRGWAVMLEIEVENRTPETLTLKSIGAEGKQYKKHFINLNGLGIRDLCLDGEDLLLLAGPTMDLDGPVRIYRLENGVHLSENSLSQPKIELDIPYGDGDDHAEGITLFDEIYSKHSLLVLYDAPAQSRLLGEGDVVADIFPLEL</sequence>
<name>A0ABR9UZ66_9CHRO</name>
<feature type="domain" description="DUF3616" evidence="1">
    <location>
        <begin position="24"/>
        <end position="348"/>
    </location>
</feature>
<comment type="caution">
    <text evidence="2">The sequence shown here is derived from an EMBL/GenBank/DDBJ whole genome shotgun (WGS) entry which is preliminary data.</text>
</comment>
<dbReference type="Pfam" id="PF12275">
    <property type="entry name" value="DUF3616"/>
    <property type="match status" value="1"/>
</dbReference>